<dbReference type="InterPro" id="IPR029069">
    <property type="entry name" value="HotDog_dom_sf"/>
</dbReference>
<gene>
    <name evidence="1" type="ORF">F9278_41940</name>
</gene>
<proteinExistence type="predicted"/>
<keyword evidence="2" id="KW-1185">Reference proteome</keyword>
<dbReference type="Proteomes" id="UP000327294">
    <property type="component" value="Chromosome"/>
</dbReference>
<dbReference type="EMBL" id="CP045096">
    <property type="protein sequence ID" value="QFR01665.1"/>
    <property type="molecule type" value="Genomic_DNA"/>
</dbReference>
<reference evidence="1 2" key="1">
    <citation type="submission" date="2019-10" db="EMBL/GenBank/DDBJ databases">
        <title>Streptomyces sp. strain GY16 isolated from leaves of Broussonetia papyrifera.</title>
        <authorList>
            <person name="Mo P."/>
        </authorList>
    </citation>
    <scope>NUCLEOTIDE SEQUENCE [LARGE SCALE GENOMIC DNA]</scope>
    <source>
        <strain evidence="1 2">GY16</strain>
    </source>
</reference>
<dbReference type="KEGG" id="sphv:F9278_41940"/>
<evidence type="ECO:0000313" key="2">
    <source>
        <dbReference type="Proteomes" id="UP000327294"/>
    </source>
</evidence>
<dbReference type="CDD" id="cd00586">
    <property type="entry name" value="4HBT"/>
    <property type="match status" value="1"/>
</dbReference>
<dbReference type="RefSeq" id="WP_152172992.1">
    <property type="nucleotide sequence ID" value="NZ_CP045096.1"/>
</dbReference>
<accession>A0A5P8KF71</accession>
<evidence type="ECO:0000313" key="1">
    <source>
        <dbReference type="EMBL" id="QFR01665.1"/>
    </source>
</evidence>
<dbReference type="Gene3D" id="3.10.129.10">
    <property type="entry name" value="Hotdog Thioesterase"/>
    <property type="match status" value="1"/>
</dbReference>
<dbReference type="AlphaFoldDB" id="A0A5P8KF71"/>
<protein>
    <submittedName>
        <fullName evidence="1">Uncharacterized protein</fullName>
    </submittedName>
</protein>
<dbReference type="Pfam" id="PF13279">
    <property type="entry name" value="4HBT_2"/>
    <property type="match status" value="1"/>
</dbReference>
<organism evidence="1 2">
    <name type="scientific">Streptomyces phaeolivaceus</name>
    <dbReference type="NCBI Taxonomy" id="2653200"/>
    <lineage>
        <taxon>Bacteria</taxon>
        <taxon>Bacillati</taxon>
        <taxon>Actinomycetota</taxon>
        <taxon>Actinomycetes</taxon>
        <taxon>Kitasatosporales</taxon>
        <taxon>Streptomycetaceae</taxon>
        <taxon>Streptomyces</taxon>
    </lineage>
</organism>
<sequence length="136" mass="14906">MSASNITRESVRVHLRWRDLDAFGHLYHATMVELLDEARAAWIARFLSPEAGDGHVIARIDVSYLAEVTRADRWLEVGIAVDRIGTSSLVLSETVRNIADVVVAKSRTTVVMWDAAEHGARALSPAERGALAAEEA</sequence>
<name>A0A5P8KF71_9ACTN</name>
<dbReference type="SUPFAM" id="SSF54637">
    <property type="entry name" value="Thioesterase/thiol ester dehydrase-isomerase"/>
    <property type="match status" value="1"/>
</dbReference>